<protein>
    <submittedName>
        <fullName evidence="2">Uncharacterized protein</fullName>
    </submittedName>
</protein>
<name>A0A5D3AQC1_9TREE</name>
<organism evidence="2 3">
    <name type="scientific">Cryptococcus floricola</name>
    <dbReference type="NCBI Taxonomy" id="2591691"/>
    <lineage>
        <taxon>Eukaryota</taxon>
        <taxon>Fungi</taxon>
        <taxon>Dikarya</taxon>
        <taxon>Basidiomycota</taxon>
        <taxon>Agaricomycotina</taxon>
        <taxon>Tremellomycetes</taxon>
        <taxon>Tremellales</taxon>
        <taxon>Cryptococcaceae</taxon>
        <taxon>Cryptococcus</taxon>
    </lineage>
</organism>
<dbReference type="EMBL" id="NIDF01000176">
    <property type="protein sequence ID" value="TYJ51886.1"/>
    <property type="molecule type" value="Genomic_DNA"/>
</dbReference>
<dbReference type="Proteomes" id="UP000322245">
    <property type="component" value="Unassembled WGS sequence"/>
</dbReference>
<accession>A0A5D3AQC1</accession>
<feature type="region of interest" description="Disordered" evidence="1">
    <location>
        <begin position="265"/>
        <end position="311"/>
    </location>
</feature>
<feature type="non-terminal residue" evidence="2">
    <location>
        <position position="311"/>
    </location>
</feature>
<gene>
    <name evidence="2" type="ORF">B9479_007528</name>
</gene>
<evidence type="ECO:0000256" key="1">
    <source>
        <dbReference type="SAM" id="MobiDB-lite"/>
    </source>
</evidence>
<dbReference type="AlphaFoldDB" id="A0A5D3AQC1"/>
<evidence type="ECO:0000313" key="2">
    <source>
        <dbReference type="EMBL" id="TYJ51886.1"/>
    </source>
</evidence>
<keyword evidence="3" id="KW-1185">Reference proteome</keyword>
<proteinExistence type="predicted"/>
<feature type="compositionally biased region" description="Basic residues" evidence="1">
    <location>
        <begin position="290"/>
        <end position="303"/>
    </location>
</feature>
<evidence type="ECO:0000313" key="3">
    <source>
        <dbReference type="Proteomes" id="UP000322245"/>
    </source>
</evidence>
<comment type="caution">
    <text evidence="2">The sequence shown here is derived from an EMBL/GenBank/DDBJ whole genome shotgun (WGS) entry which is preliminary data.</text>
</comment>
<feature type="region of interest" description="Disordered" evidence="1">
    <location>
        <begin position="1"/>
        <end position="95"/>
    </location>
</feature>
<feature type="compositionally biased region" description="Acidic residues" evidence="1">
    <location>
        <begin position="64"/>
        <end position="76"/>
    </location>
</feature>
<sequence>MPSTASTSLLHPHRTPLQNMEHADMDDASLDGPASLERALAAWAEDDQQLQDAPMRSSPVQAAAEEDEGQDQEDEGSPSPADFREFQDDGNEEELSCELRSGMEFDNADSAKVAIITHSLAQSGASAKGQSNAERIRYECGSAVDNGGASAACGYHVTITYRKNDNKWVVANKKRSKQNLVHTCTPLAGERLSHSRQIFVEAMLRQHCTVTRTSPAKDLQKALKDKLNCEVPLQAIYSAKLAITDGDVDRQSAAFRQLPALVEKRGQSGVAPTQNSQLRVEGGMSQPGVVRKRGRPKTSKKRKQPDGTLAP</sequence>
<reference evidence="2 3" key="1">
    <citation type="submission" date="2017-05" db="EMBL/GenBank/DDBJ databases">
        <title>The Genome Sequence of Tsuchiyaea wingfieldii DSM 27421.</title>
        <authorList>
            <person name="Cuomo C."/>
            <person name="Passer A."/>
            <person name="Billmyre B."/>
            <person name="Heitman J."/>
        </authorList>
    </citation>
    <scope>NUCLEOTIDE SEQUENCE [LARGE SCALE GENOMIC DNA]</scope>
    <source>
        <strain evidence="2 3">DSM 27421</strain>
    </source>
</reference>